<dbReference type="AlphaFoldDB" id="U7R591"/>
<organism evidence="1 2">
    <name type="scientific">Photorhabdus temperata J3</name>
    <dbReference type="NCBI Taxonomy" id="1389415"/>
    <lineage>
        <taxon>Bacteria</taxon>
        <taxon>Pseudomonadati</taxon>
        <taxon>Pseudomonadota</taxon>
        <taxon>Gammaproteobacteria</taxon>
        <taxon>Enterobacterales</taxon>
        <taxon>Morganellaceae</taxon>
        <taxon>Photorhabdus</taxon>
    </lineage>
</organism>
<keyword evidence="2" id="KW-1185">Reference proteome</keyword>
<name>U7R591_PHOTE</name>
<gene>
    <name evidence="1" type="ORF">O185_03840</name>
</gene>
<proteinExistence type="predicted"/>
<dbReference type="Proteomes" id="UP000017133">
    <property type="component" value="Unassembled WGS sequence"/>
</dbReference>
<dbReference type="EMBL" id="AXDT01000029">
    <property type="protein sequence ID" value="ERT14507.1"/>
    <property type="molecule type" value="Genomic_DNA"/>
</dbReference>
<evidence type="ECO:0000313" key="1">
    <source>
        <dbReference type="EMBL" id="ERT14507.1"/>
    </source>
</evidence>
<dbReference type="RefSeq" id="WP_023043802.1">
    <property type="nucleotide sequence ID" value="NZ_AXDT01000029.1"/>
</dbReference>
<comment type="caution">
    <text evidence="1">The sequence shown here is derived from an EMBL/GenBank/DDBJ whole genome shotgun (WGS) entry which is preliminary data.</text>
</comment>
<sequence length="106" mass="12023">MSADGINYPLKLDNEEYPQGLFNFMTKEGKNTGKVVIDVAPQDANFYYVYTTIFRQNLIAHDGKVLSCADQYQYVNFSCEIRDQNYGEIVPISKKVGTITISLNKP</sequence>
<protein>
    <submittedName>
        <fullName evidence="1">Uncharacterized protein</fullName>
    </submittedName>
</protein>
<reference evidence="1 2" key="1">
    <citation type="submission" date="2013-10" db="EMBL/GenBank/DDBJ databases">
        <title>Whole Genome Shotgun Sequence of Photorhabdus temperata J3.</title>
        <authorList>
            <person name="Park G.-S."/>
            <person name="Hong S.-J."/>
            <person name="Shin J.-H."/>
        </authorList>
    </citation>
    <scope>NUCLEOTIDE SEQUENCE [LARGE SCALE GENOMIC DNA]</scope>
    <source>
        <strain evidence="1 2">J3</strain>
    </source>
</reference>
<evidence type="ECO:0000313" key="2">
    <source>
        <dbReference type="Proteomes" id="UP000017133"/>
    </source>
</evidence>
<accession>U7R591</accession>